<dbReference type="PANTHER" id="PTHR47349">
    <property type="entry name" value="CHROMOSOME 8, WHOLE GENOME SHOTGUN SEQUENCE"/>
    <property type="match status" value="1"/>
</dbReference>
<dbReference type="InterPro" id="IPR058934">
    <property type="entry name" value="YMC020W-like"/>
</dbReference>
<evidence type="ECO:0000256" key="1">
    <source>
        <dbReference type="SAM" id="MobiDB-lite"/>
    </source>
</evidence>
<evidence type="ECO:0000313" key="4">
    <source>
        <dbReference type="Proteomes" id="UP001358417"/>
    </source>
</evidence>
<feature type="compositionally biased region" description="Polar residues" evidence="1">
    <location>
        <begin position="273"/>
        <end position="310"/>
    </location>
</feature>
<dbReference type="InterPro" id="IPR058933">
    <property type="entry name" value="YMC020W-like_ab_hydrolase"/>
</dbReference>
<accession>A0AAV9N0L8</accession>
<feature type="compositionally biased region" description="Low complexity" evidence="1">
    <location>
        <begin position="76"/>
        <end position="87"/>
    </location>
</feature>
<keyword evidence="4" id="KW-1185">Reference proteome</keyword>
<feature type="compositionally biased region" description="Polar residues" evidence="1">
    <location>
        <begin position="40"/>
        <end position="59"/>
    </location>
</feature>
<feature type="compositionally biased region" description="Polar residues" evidence="1">
    <location>
        <begin position="12"/>
        <end position="27"/>
    </location>
</feature>
<sequence length="888" mass="96621">MAPARPLKRQKTNPSEVPQSSQVNATQAPLPPDPPPAVAVSNNIESPTSKSEARSSFFSRTWPRKAAPSTNVARESASSVGVGSASATQETIAVIRDKIKPQRSPSIAMTLGKSPSNQSNRSLPANATTTIVNATPKSPTQPGQAKPEAGLPKKSGNDELVDQPKADNEGTPLLSTDLGPKSQPEISPPEEPQGPTTQETQAGWLAWLSKKDVPDAKSTESEPVREQQKRDTLNPSINGPIHGSVKEPDTAATSSVQVPQPEEPVKEAAEQAEPNNKRSWYQMWNNETSTQLLKSDQENQSKTINTSNDPPQRESAQKLNIPSTPKPKDVSQASSLETSPPPPLPGDSSKSSGWVFWSRDRNRPNTVKSDKEPHVGEIAISDTPSQARPKRASISLQDDEQKPILQKPTKDTPAKKVKDSTSTEVKGSPAKKQDAKKEPADSAASIPKSTKTTKSSTSTTKAESSNAVAKARDPVQVDTPRAASPAPSKKEVPNALLPRLEDTLSHKENPSILQQLARLLYYTKEPEFKHLHIVKDPPRIANALAIGVHGYFPAPLIRSVLGQPTGTSIKFADMAASAIKRWTAKQGYHCEVKSAALEGEGRIAERVELLWKLLLNWIDEIRKSDFVMIACHSQGVPVAIMLVAKLIAFGCISGARVGICAMAGVNMGPFQEYKSRWISGSAGELFEFSDPNSKVSLDYMAATEEILKHGVRLTYTGSIDDQLVSMESSIFAPITHPHIYRAVFIDGRIHAPNFLSHLVGFALKLRNVGVPDHGLIRELSPPLAGSLYSGEGHSRIYEDDTVYDLAISFALETNALKDIDVSKRPTTSNPGNPYILPFAMRGILEEDYVKTELQHEARELLAQFDEWKPNTKALKDVKFRLEGIRSKL</sequence>
<feature type="compositionally biased region" description="Basic and acidic residues" evidence="1">
    <location>
        <begin position="408"/>
        <end position="421"/>
    </location>
</feature>
<proteinExistence type="predicted"/>
<dbReference type="RefSeq" id="XP_064702663.1">
    <property type="nucleotide sequence ID" value="XM_064850594.1"/>
</dbReference>
<dbReference type="GeneID" id="89975207"/>
<feature type="compositionally biased region" description="Low complexity" evidence="1">
    <location>
        <begin position="442"/>
        <end position="467"/>
    </location>
</feature>
<dbReference type="EMBL" id="JAVRRD010000027">
    <property type="protein sequence ID" value="KAK5047096.1"/>
    <property type="molecule type" value="Genomic_DNA"/>
</dbReference>
<feature type="region of interest" description="Disordered" evidence="1">
    <location>
        <begin position="1"/>
        <end position="495"/>
    </location>
</feature>
<feature type="compositionally biased region" description="Basic residues" evidence="1">
    <location>
        <begin position="1"/>
        <end position="11"/>
    </location>
</feature>
<feature type="compositionally biased region" description="Basic and acidic residues" evidence="1">
    <location>
        <begin position="209"/>
        <end position="232"/>
    </location>
</feature>
<protein>
    <recommendedName>
        <fullName evidence="2">YMC020W-like alpha/beta hydrolase domain-containing protein</fullName>
    </recommendedName>
</protein>
<feature type="compositionally biased region" description="Basic and acidic residues" evidence="1">
    <location>
        <begin position="431"/>
        <end position="440"/>
    </location>
</feature>
<feature type="domain" description="YMC020W-like alpha/beta hydrolase" evidence="2">
    <location>
        <begin position="497"/>
        <end position="847"/>
    </location>
</feature>
<gene>
    <name evidence="3" type="ORF">LTR84_007039</name>
</gene>
<organism evidence="3 4">
    <name type="scientific">Exophiala bonariae</name>
    <dbReference type="NCBI Taxonomy" id="1690606"/>
    <lineage>
        <taxon>Eukaryota</taxon>
        <taxon>Fungi</taxon>
        <taxon>Dikarya</taxon>
        <taxon>Ascomycota</taxon>
        <taxon>Pezizomycotina</taxon>
        <taxon>Eurotiomycetes</taxon>
        <taxon>Chaetothyriomycetidae</taxon>
        <taxon>Chaetothyriales</taxon>
        <taxon>Herpotrichiellaceae</taxon>
        <taxon>Exophiala</taxon>
    </lineage>
</organism>
<dbReference type="PANTHER" id="PTHR47349:SF1">
    <property type="entry name" value="AER328WP"/>
    <property type="match status" value="1"/>
</dbReference>
<name>A0AAV9N0L8_9EURO</name>
<evidence type="ECO:0000259" key="2">
    <source>
        <dbReference type="Pfam" id="PF26147"/>
    </source>
</evidence>
<feature type="compositionally biased region" description="Basic and acidic residues" evidence="1">
    <location>
        <begin position="358"/>
        <end position="375"/>
    </location>
</feature>
<comment type="caution">
    <text evidence="3">The sequence shown here is derived from an EMBL/GenBank/DDBJ whole genome shotgun (WGS) entry which is preliminary data.</text>
</comment>
<dbReference type="Proteomes" id="UP001358417">
    <property type="component" value="Unassembled WGS sequence"/>
</dbReference>
<dbReference type="Pfam" id="PF26147">
    <property type="entry name" value="AB_HYDROLASE_YMC0-YMC35"/>
    <property type="match status" value="1"/>
</dbReference>
<feature type="compositionally biased region" description="Polar residues" evidence="1">
    <location>
        <begin position="103"/>
        <end position="143"/>
    </location>
</feature>
<dbReference type="AlphaFoldDB" id="A0AAV9N0L8"/>
<reference evidence="3 4" key="1">
    <citation type="submission" date="2023-08" db="EMBL/GenBank/DDBJ databases">
        <title>Black Yeasts Isolated from many extreme environments.</title>
        <authorList>
            <person name="Coleine C."/>
            <person name="Stajich J.E."/>
            <person name="Selbmann L."/>
        </authorList>
    </citation>
    <scope>NUCLEOTIDE SEQUENCE [LARGE SCALE GENOMIC DNA]</scope>
    <source>
        <strain evidence="3 4">CCFEE 5792</strain>
    </source>
</reference>
<evidence type="ECO:0000313" key="3">
    <source>
        <dbReference type="EMBL" id="KAK5047096.1"/>
    </source>
</evidence>